<keyword evidence="3" id="KW-1185">Reference proteome</keyword>
<dbReference type="EMBL" id="CP001614">
    <property type="protein sequence ID" value="ACR13936.1"/>
    <property type="molecule type" value="Genomic_DNA"/>
</dbReference>
<dbReference type="GO" id="GO:0016787">
    <property type="term" value="F:hydrolase activity"/>
    <property type="evidence" value="ECO:0007669"/>
    <property type="project" value="UniProtKB-KW"/>
</dbReference>
<keyword evidence="2" id="KW-0378">Hydrolase</keyword>
<dbReference type="eggNOG" id="COG2267">
    <property type="taxonomic scope" value="Bacteria"/>
</dbReference>
<evidence type="ECO:0000313" key="2">
    <source>
        <dbReference type="EMBL" id="ACR13936.1"/>
    </source>
</evidence>
<dbReference type="Proteomes" id="UP000009080">
    <property type="component" value="Chromosome"/>
</dbReference>
<dbReference type="HOGENOM" id="CLU_026209_10_1_6"/>
<dbReference type="PANTHER" id="PTHR11614">
    <property type="entry name" value="PHOSPHOLIPASE-RELATED"/>
    <property type="match status" value="1"/>
</dbReference>
<dbReference type="InterPro" id="IPR022742">
    <property type="entry name" value="Hydrolase_4"/>
</dbReference>
<dbReference type="SUPFAM" id="SSF53474">
    <property type="entry name" value="alpha/beta-Hydrolases"/>
    <property type="match status" value="1"/>
</dbReference>
<gene>
    <name evidence="2" type="ordered locus">TERTU_1752</name>
</gene>
<evidence type="ECO:0000313" key="3">
    <source>
        <dbReference type="Proteomes" id="UP000009080"/>
    </source>
</evidence>
<proteinExistence type="predicted"/>
<dbReference type="STRING" id="377629.TERTU_1752"/>
<feature type="domain" description="Serine aminopeptidase S33" evidence="1">
    <location>
        <begin position="75"/>
        <end position="327"/>
    </location>
</feature>
<dbReference type="InterPro" id="IPR051044">
    <property type="entry name" value="MAG_DAG_Lipase"/>
</dbReference>
<dbReference type="Pfam" id="PF12146">
    <property type="entry name" value="Hydrolase_4"/>
    <property type="match status" value="1"/>
</dbReference>
<dbReference type="KEGG" id="ttu:TERTU_1752"/>
<dbReference type="AlphaFoldDB" id="C5BU87"/>
<organism evidence="2 3">
    <name type="scientific">Teredinibacter turnerae (strain ATCC 39867 / T7901)</name>
    <dbReference type="NCBI Taxonomy" id="377629"/>
    <lineage>
        <taxon>Bacteria</taxon>
        <taxon>Pseudomonadati</taxon>
        <taxon>Pseudomonadota</taxon>
        <taxon>Gammaproteobacteria</taxon>
        <taxon>Cellvibrionales</taxon>
        <taxon>Cellvibrionaceae</taxon>
        <taxon>Teredinibacter</taxon>
    </lineage>
</organism>
<protein>
    <submittedName>
        <fullName evidence="2">Alpha/beta hydrolase family protein</fullName>
    </submittedName>
</protein>
<dbReference type="RefSeq" id="WP_015820051.1">
    <property type="nucleotide sequence ID" value="NC_012997.1"/>
</dbReference>
<evidence type="ECO:0000259" key="1">
    <source>
        <dbReference type="Pfam" id="PF12146"/>
    </source>
</evidence>
<sequence length="349" mass="38102">MQNCNTPTLLRTPLVIVYRLGWLLALWSSWPASAVDTLAREAVEAFWQRTPAHQFIAGKDGVSLAYKVIPRSNALGSVVIFSGRTESFVKYQEFAYEMAQAGYAVYQHDHRGQGLSSRMLADGRKGHVVEFDDYVVDADTFMRSAAVADAPRPLYLFAHSMGGAIAIRYLATHDNPFAAVVLGSPMLAPNTGIAGTCQLARAIGYACSTCAATGHTPTPFAKNRLTHSQTRFSWKNEVYEAFPGSALGAPTFGWVAQACEVREQLQMDAADIRGPLLLLQAGDDKVVLNEPQNAFCARENAEGRLVCDGGAPVVIDGARHELLFESDEYRAPVLEIIRGYYASHRPSVE</sequence>
<dbReference type="InterPro" id="IPR029058">
    <property type="entry name" value="AB_hydrolase_fold"/>
</dbReference>
<accession>C5BU87</accession>
<reference evidence="2 3" key="1">
    <citation type="journal article" date="2009" name="PLoS ONE">
        <title>The complete genome of Teredinibacter turnerae T7901: an intracellular endosymbiont of marine wood-boring bivalves (shipworms).</title>
        <authorList>
            <person name="Yang J.C."/>
            <person name="Madupu R."/>
            <person name="Durkin A.S."/>
            <person name="Ekborg N.A."/>
            <person name="Pedamallu C.S."/>
            <person name="Hostetler J.B."/>
            <person name="Radune D."/>
            <person name="Toms B.S."/>
            <person name="Henrissat B."/>
            <person name="Coutinho P.M."/>
            <person name="Schwarz S."/>
            <person name="Field L."/>
            <person name="Trindade-Silva A.E."/>
            <person name="Soares C.A.G."/>
            <person name="Elshahawi S."/>
            <person name="Hanora A."/>
            <person name="Schmidt E.W."/>
            <person name="Haygood M.G."/>
            <person name="Posfai J."/>
            <person name="Benner J."/>
            <person name="Madinger C."/>
            <person name="Nove J."/>
            <person name="Anton B."/>
            <person name="Chaudhary K."/>
            <person name="Foster J."/>
            <person name="Holman A."/>
            <person name="Kumar S."/>
            <person name="Lessard P.A."/>
            <person name="Luyten Y.A."/>
            <person name="Slatko B."/>
            <person name="Wood N."/>
            <person name="Wu B."/>
            <person name="Teplitski M."/>
            <person name="Mougous J.D."/>
            <person name="Ward N."/>
            <person name="Eisen J.A."/>
            <person name="Badger J.H."/>
            <person name="Distel D.L."/>
        </authorList>
    </citation>
    <scope>NUCLEOTIDE SEQUENCE [LARGE SCALE GENOMIC DNA]</scope>
    <source>
        <strain evidence="3">ATCC 39867 / T7901</strain>
    </source>
</reference>
<name>C5BU87_TERTT</name>
<dbReference type="Gene3D" id="3.40.50.1820">
    <property type="entry name" value="alpha/beta hydrolase"/>
    <property type="match status" value="1"/>
</dbReference>